<organism evidence="4">
    <name type="scientific">Gongylonema pulchrum</name>
    <dbReference type="NCBI Taxonomy" id="637853"/>
    <lineage>
        <taxon>Eukaryota</taxon>
        <taxon>Metazoa</taxon>
        <taxon>Ecdysozoa</taxon>
        <taxon>Nematoda</taxon>
        <taxon>Chromadorea</taxon>
        <taxon>Rhabditida</taxon>
        <taxon>Spirurina</taxon>
        <taxon>Spiruromorpha</taxon>
        <taxon>Spiruroidea</taxon>
        <taxon>Gongylonematidae</taxon>
        <taxon>Gongylonema</taxon>
    </lineage>
</organism>
<reference evidence="4" key="1">
    <citation type="submission" date="2016-06" db="UniProtKB">
        <authorList>
            <consortium name="WormBaseParasite"/>
        </authorList>
    </citation>
    <scope>IDENTIFICATION</scope>
</reference>
<dbReference type="WBParaSite" id="GPUH_0000233501-mRNA-1">
    <property type="protein sequence ID" value="GPUH_0000233501-mRNA-1"/>
    <property type="gene ID" value="GPUH_0000233501"/>
</dbReference>
<dbReference type="Proteomes" id="UP000271098">
    <property type="component" value="Unassembled WGS sequence"/>
</dbReference>
<evidence type="ECO:0000313" key="2">
    <source>
        <dbReference type="EMBL" id="VDK33511.1"/>
    </source>
</evidence>
<evidence type="ECO:0000313" key="4">
    <source>
        <dbReference type="WBParaSite" id="GPUH_0000233501-mRNA-1"/>
    </source>
</evidence>
<protein>
    <submittedName>
        <fullName evidence="4">Cold and drought-regulated protein CORA-like</fullName>
    </submittedName>
</protein>
<feature type="region of interest" description="Disordered" evidence="1">
    <location>
        <begin position="1"/>
        <end position="100"/>
    </location>
</feature>
<sequence length="182" mass="19358">MMDEEMRRFPPHREREPHHYENGMGEPHIGGGGGRDADDYGGGGGVGIGGHGEGQKHQGDDFDNYQPGHDHGDFRGGDEFRGDDYRGGDEYHGDDFRGAYRGRGGFRGASGGGVSPYGGYGPQNMGWRARGPGNWRGGRGAFGGPPRAPYGSGDVDDAHGFDRPRGEHGLTTISKGVLSSLI</sequence>
<dbReference type="EMBL" id="UYRT01003420">
    <property type="protein sequence ID" value="VDK33511.1"/>
    <property type="molecule type" value="Genomic_DNA"/>
</dbReference>
<evidence type="ECO:0000313" key="3">
    <source>
        <dbReference type="Proteomes" id="UP000271098"/>
    </source>
</evidence>
<gene>
    <name evidence="2" type="ORF">GPUH_LOCUS2331</name>
</gene>
<name>A0A183D0T9_9BILA</name>
<proteinExistence type="predicted"/>
<reference evidence="2 3" key="2">
    <citation type="submission" date="2018-11" db="EMBL/GenBank/DDBJ databases">
        <authorList>
            <consortium name="Pathogen Informatics"/>
        </authorList>
    </citation>
    <scope>NUCLEOTIDE SEQUENCE [LARGE SCALE GENOMIC DNA]</scope>
</reference>
<keyword evidence="3" id="KW-1185">Reference proteome</keyword>
<feature type="compositionally biased region" description="Basic and acidic residues" evidence="1">
    <location>
        <begin position="1"/>
        <end position="21"/>
    </location>
</feature>
<accession>A0A183D0T9</accession>
<feature type="compositionally biased region" description="Basic and acidic residues" evidence="1">
    <location>
        <begin position="68"/>
        <end position="98"/>
    </location>
</feature>
<evidence type="ECO:0000256" key="1">
    <source>
        <dbReference type="SAM" id="MobiDB-lite"/>
    </source>
</evidence>
<feature type="region of interest" description="Disordered" evidence="1">
    <location>
        <begin position="136"/>
        <end position="182"/>
    </location>
</feature>
<dbReference type="AlphaFoldDB" id="A0A183D0T9"/>
<feature type="compositionally biased region" description="Gly residues" evidence="1">
    <location>
        <begin position="28"/>
        <end position="52"/>
    </location>
</feature>
<feature type="compositionally biased region" description="Basic and acidic residues" evidence="1">
    <location>
        <begin position="156"/>
        <end position="168"/>
    </location>
</feature>